<evidence type="ECO:0000256" key="13">
    <source>
        <dbReference type="ARBA" id="ARBA00023303"/>
    </source>
</evidence>
<feature type="transmembrane region" description="Helical" evidence="15">
    <location>
        <begin position="491"/>
        <end position="513"/>
    </location>
</feature>
<dbReference type="Proteomes" id="UP001249851">
    <property type="component" value="Unassembled WGS sequence"/>
</dbReference>
<dbReference type="PRINTS" id="PR00254">
    <property type="entry name" value="NICOTINICR"/>
</dbReference>
<evidence type="ECO:0000256" key="4">
    <source>
        <dbReference type="ARBA" id="ARBA00022692"/>
    </source>
</evidence>
<evidence type="ECO:0000256" key="1">
    <source>
        <dbReference type="ARBA" id="ARBA00009237"/>
    </source>
</evidence>
<dbReference type="Gene3D" id="1.20.58.390">
    <property type="entry name" value="Neurotransmitter-gated ion-channel transmembrane domain"/>
    <property type="match status" value="1"/>
</dbReference>
<evidence type="ECO:0000256" key="3">
    <source>
        <dbReference type="ARBA" id="ARBA00022475"/>
    </source>
</evidence>
<dbReference type="InterPro" id="IPR018000">
    <property type="entry name" value="Neurotransmitter_ion_chnl_CS"/>
</dbReference>
<keyword evidence="10 18" id="KW-0675">Receptor</keyword>
<keyword evidence="19" id="KW-1185">Reference proteome</keyword>
<keyword evidence="6" id="KW-0770">Synapse</keyword>
<feature type="signal peptide" evidence="15">
    <location>
        <begin position="1"/>
        <end position="18"/>
    </location>
</feature>
<keyword evidence="3" id="KW-1003">Cell membrane</keyword>
<keyword evidence="7 15" id="KW-0406">Ion transport</keyword>
<dbReference type="PANTHER" id="PTHR18945">
    <property type="entry name" value="NEUROTRANSMITTER GATED ION CHANNEL"/>
    <property type="match status" value="1"/>
</dbReference>
<evidence type="ECO:0000256" key="15">
    <source>
        <dbReference type="RuleBase" id="RU000687"/>
    </source>
</evidence>
<dbReference type="GO" id="GO:0004888">
    <property type="term" value="F:transmembrane signaling receptor activity"/>
    <property type="evidence" value="ECO:0007669"/>
    <property type="project" value="InterPro"/>
</dbReference>
<keyword evidence="15" id="KW-0732">Signal</keyword>
<keyword evidence="11" id="KW-0325">Glycoprotein</keyword>
<dbReference type="InterPro" id="IPR036734">
    <property type="entry name" value="Neur_chan_lig-bd_sf"/>
</dbReference>
<dbReference type="InterPro" id="IPR038050">
    <property type="entry name" value="Neuro_actylchol_rec"/>
</dbReference>
<keyword evidence="8 15" id="KW-0472">Membrane</keyword>
<dbReference type="InterPro" id="IPR002394">
    <property type="entry name" value="Nicotinic_acetylcholine_rcpt"/>
</dbReference>
<feature type="domain" description="Neurotransmitter-gated ion-channel ligand-binding" evidence="16">
    <location>
        <begin position="34"/>
        <end position="256"/>
    </location>
</feature>
<dbReference type="Gene3D" id="2.70.170.10">
    <property type="entry name" value="Neurotransmitter-gated ion-channel ligand-binding domain"/>
    <property type="match status" value="1"/>
</dbReference>
<dbReference type="PROSITE" id="PS00236">
    <property type="entry name" value="NEUROTR_ION_CHANNEL"/>
    <property type="match status" value="1"/>
</dbReference>
<dbReference type="PRINTS" id="PR00252">
    <property type="entry name" value="NRIONCHANNEL"/>
</dbReference>
<dbReference type="InterPro" id="IPR006029">
    <property type="entry name" value="Neurotrans-gated_channel_TM"/>
</dbReference>
<keyword evidence="5 15" id="KW-1133">Transmembrane helix</keyword>
<dbReference type="CDD" id="cd19051">
    <property type="entry name" value="LGIC_TM_cation"/>
    <property type="match status" value="1"/>
</dbReference>
<dbReference type="Pfam" id="PF02931">
    <property type="entry name" value="Neur_chan_LBD"/>
    <property type="match status" value="1"/>
</dbReference>
<dbReference type="Pfam" id="PF02932">
    <property type="entry name" value="Neur_chan_memb"/>
    <property type="match status" value="1"/>
</dbReference>
<protein>
    <submittedName>
        <fullName evidence="18">Neuronal acetylcholine receptor subunit alpha-7</fullName>
    </submittedName>
</protein>
<name>A0AAD9V771_ACRCE</name>
<reference evidence="18" key="2">
    <citation type="journal article" date="2023" name="Science">
        <title>Genomic signatures of disease resistance in endangered staghorn corals.</title>
        <authorList>
            <person name="Vollmer S.V."/>
            <person name="Selwyn J.D."/>
            <person name="Despard B.A."/>
            <person name="Roesel C.L."/>
        </authorList>
    </citation>
    <scope>NUCLEOTIDE SEQUENCE</scope>
    <source>
        <strain evidence="18">K2</strain>
    </source>
</reference>
<keyword evidence="2 15" id="KW-0813">Transport</keyword>
<evidence type="ECO:0000259" key="16">
    <source>
        <dbReference type="Pfam" id="PF02931"/>
    </source>
</evidence>
<dbReference type="InterPro" id="IPR036719">
    <property type="entry name" value="Neuro-gated_channel_TM_sf"/>
</dbReference>
<organism evidence="18 19">
    <name type="scientific">Acropora cervicornis</name>
    <name type="common">Staghorn coral</name>
    <dbReference type="NCBI Taxonomy" id="6130"/>
    <lineage>
        <taxon>Eukaryota</taxon>
        <taxon>Metazoa</taxon>
        <taxon>Cnidaria</taxon>
        <taxon>Anthozoa</taxon>
        <taxon>Hexacorallia</taxon>
        <taxon>Scleractinia</taxon>
        <taxon>Astrocoeniina</taxon>
        <taxon>Acroporidae</taxon>
        <taxon>Acropora</taxon>
    </lineage>
</organism>
<evidence type="ECO:0000256" key="9">
    <source>
        <dbReference type="ARBA" id="ARBA00023157"/>
    </source>
</evidence>
<keyword evidence="12" id="KW-1071">Ligand-gated ion channel</keyword>
<feature type="chain" id="PRO_5041765671" evidence="15">
    <location>
        <begin position="19"/>
        <end position="524"/>
    </location>
</feature>
<feature type="transmembrane region" description="Helical" evidence="15">
    <location>
        <begin position="320"/>
        <end position="343"/>
    </location>
</feature>
<keyword evidence="9" id="KW-1015">Disulfide bond</keyword>
<evidence type="ECO:0000256" key="14">
    <source>
        <dbReference type="ARBA" id="ARBA00034099"/>
    </source>
</evidence>
<evidence type="ECO:0000256" key="5">
    <source>
        <dbReference type="ARBA" id="ARBA00022989"/>
    </source>
</evidence>
<dbReference type="SUPFAM" id="SSF63712">
    <property type="entry name" value="Nicotinic receptor ligand binding domain-like"/>
    <property type="match status" value="1"/>
</dbReference>
<evidence type="ECO:0000256" key="2">
    <source>
        <dbReference type="ARBA" id="ARBA00022448"/>
    </source>
</evidence>
<gene>
    <name evidence="18" type="ORF">P5673_013277</name>
</gene>
<evidence type="ECO:0000256" key="7">
    <source>
        <dbReference type="ARBA" id="ARBA00023065"/>
    </source>
</evidence>
<keyword evidence="13 15" id="KW-0407">Ion channel</keyword>
<evidence type="ECO:0000313" key="18">
    <source>
        <dbReference type="EMBL" id="KAK2563552.1"/>
    </source>
</evidence>
<evidence type="ECO:0000256" key="11">
    <source>
        <dbReference type="ARBA" id="ARBA00023180"/>
    </source>
</evidence>
<dbReference type="AlphaFoldDB" id="A0AAD9V771"/>
<dbReference type="InterPro" id="IPR006201">
    <property type="entry name" value="Neur_channel"/>
</dbReference>
<feature type="domain" description="Neurotransmitter-gated ion-channel transmembrane" evidence="17">
    <location>
        <begin position="263"/>
        <end position="512"/>
    </location>
</feature>
<feature type="transmembrane region" description="Helical" evidence="15">
    <location>
        <begin position="288"/>
        <end position="305"/>
    </location>
</feature>
<dbReference type="InterPro" id="IPR006202">
    <property type="entry name" value="Neur_chan_lig-bd"/>
</dbReference>
<dbReference type="GO" id="GO:0045211">
    <property type="term" value="C:postsynaptic membrane"/>
    <property type="evidence" value="ECO:0007669"/>
    <property type="project" value="InterPro"/>
</dbReference>
<sequence length="524" mass="60319">MPLMKVCLLFISAIVTAATERDTDQERLTNMTYEQRLLNHLLKDFKNRKLVRPVINSTKPVIVRLSAQLLGVAKVDEKEQLLKTHFWIRQDWANPFMTWKPADYGGVKQINIPPEMLWVPDVILYNNADDRLSLKATSGFTTHVKVRHDGNQTWRSHIIYKSMCNINVKYFPFDEQSCAMVFASWSHDVSTLDLRKRHGLPGGKAVAKKGRGSDVFQENEEWTVESITMERNEKENDCCDLPVADLTVKMLLRRRTYYYVMSLILPCTLIACTIFLEFILPAESGERVGLGITILLSMAVFQELTSEKLPSSSEHFPLLAMYYSVSIMEIGTALGATCIILNFHHRNTKMPSWFHKMVLEWIAKLVMYKPRCVMPQLNSGSMDEKAQTVLQGNSGSERKRNDAFDLDRESIEFEMDLFEDPRGGREQAPLAQNGNLDIPTNHVIRRRSIKRKPQDMESEIPDEHIIETRFTDYDFSQEEIYKKQWQDAARILDRLLLVASFIIGSASAMGIFLQSPRIRELFIP</sequence>
<dbReference type="SUPFAM" id="SSF90112">
    <property type="entry name" value="Neurotransmitter-gated ion-channel transmembrane pore"/>
    <property type="match status" value="1"/>
</dbReference>
<evidence type="ECO:0000256" key="12">
    <source>
        <dbReference type="ARBA" id="ARBA00023286"/>
    </source>
</evidence>
<dbReference type="EMBL" id="JARQWQ010000025">
    <property type="protein sequence ID" value="KAK2563552.1"/>
    <property type="molecule type" value="Genomic_DNA"/>
</dbReference>
<dbReference type="FunFam" id="1.20.58.390:FF:000043">
    <property type="entry name" value="AcetylCholine Receptor"/>
    <property type="match status" value="1"/>
</dbReference>
<evidence type="ECO:0000256" key="8">
    <source>
        <dbReference type="ARBA" id="ARBA00023136"/>
    </source>
</evidence>
<comment type="similarity">
    <text evidence="1">Belongs to the ligand-gated ion channel (TC 1.A.9) family. Acetylcholine receptor (TC 1.A.9.1) subfamily.</text>
</comment>
<proteinExistence type="inferred from homology"/>
<accession>A0AAD9V771</accession>
<dbReference type="CDD" id="cd18997">
    <property type="entry name" value="LGIC_ECD_nAChR"/>
    <property type="match status" value="1"/>
</dbReference>
<reference evidence="18" key="1">
    <citation type="journal article" date="2023" name="G3 (Bethesda)">
        <title>Whole genome assembly and annotation of the endangered Caribbean coral Acropora cervicornis.</title>
        <authorList>
            <person name="Selwyn J.D."/>
            <person name="Vollmer S.V."/>
        </authorList>
    </citation>
    <scope>NUCLEOTIDE SEQUENCE</scope>
    <source>
        <strain evidence="18">K2</strain>
    </source>
</reference>
<dbReference type="FunFam" id="2.70.170.10:FF:000016">
    <property type="entry name" value="Nicotinic acetylcholine receptor subunit"/>
    <property type="match status" value="1"/>
</dbReference>
<evidence type="ECO:0000259" key="17">
    <source>
        <dbReference type="Pfam" id="PF02932"/>
    </source>
</evidence>
<comment type="caution">
    <text evidence="18">The sequence shown here is derived from an EMBL/GenBank/DDBJ whole genome shotgun (WGS) entry which is preliminary data.</text>
</comment>
<evidence type="ECO:0000313" key="19">
    <source>
        <dbReference type="Proteomes" id="UP001249851"/>
    </source>
</evidence>
<keyword evidence="4 15" id="KW-0812">Transmembrane</keyword>
<evidence type="ECO:0000256" key="6">
    <source>
        <dbReference type="ARBA" id="ARBA00023018"/>
    </source>
</evidence>
<feature type="transmembrane region" description="Helical" evidence="15">
    <location>
        <begin position="257"/>
        <end position="276"/>
    </location>
</feature>
<evidence type="ECO:0000256" key="10">
    <source>
        <dbReference type="ARBA" id="ARBA00023170"/>
    </source>
</evidence>
<dbReference type="GO" id="GO:0022848">
    <property type="term" value="F:acetylcholine-gated monoatomic cation-selective channel activity"/>
    <property type="evidence" value="ECO:0007669"/>
    <property type="project" value="InterPro"/>
</dbReference>
<comment type="subcellular location">
    <subcellularLocation>
        <location evidence="14">Synaptic cell membrane</location>
        <topology evidence="14">Multi-pass membrane protein</topology>
    </subcellularLocation>
</comment>